<dbReference type="InterPro" id="IPR013154">
    <property type="entry name" value="ADH-like_N"/>
</dbReference>
<dbReference type="Gene3D" id="3.90.180.10">
    <property type="entry name" value="Medium-chain alcohol dehydrogenases, catalytic domain"/>
    <property type="match status" value="1"/>
</dbReference>
<dbReference type="GO" id="GO:0016491">
    <property type="term" value="F:oxidoreductase activity"/>
    <property type="evidence" value="ECO:0007669"/>
    <property type="project" value="UniProtKB-KW"/>
</dbReference>
<dbReference type="InterPro" id="IPR020843">
    <property type="entry name" value="ER"/>
</dbReference>
<name>A0A9X1W6U9_9VIBR</name>
<dbReference type="PANTHER" id="PTHR43401:SF2">
    <property type="entry name" value="L-THREONINE 3-DEHYDROGENASE"/>
    <property type="match status" value="1"/>
</dbReference>
<comment type="caution">
    <text evidence="5">The sequence shown here is derived from an EMBL/GenBank/DDBJ whole genome shotgun (WGS) entry which is preliminary data.</text>
</comment>
<dbReference type="InterPro" id="IPR036291">
    <property type="entry name" value="NAD(P)-bd_dom_sf"/>
</dbReference>
<keyword evidence="3" id="KW-0560">Oxidoreductase</keyword>
<dbReference type="Pfam" id="PF00107">
    <property type="entry name" value="ADH_zinc_N"/>
    <property type="match status" value="1"/>
</dbReference>
<feature type="domain" description="Enoyl reductase (ER)" evidence="4">
    <location>
        <begin position="23"/>
        <end position="360"/>
    </location>
</feature>
<evidence type="ECO:0000313" key="5">
    <source>
        <dbReference type="EMBL" id="MCJ2375587.1"/>
    </source>
</evidence>
<accession>A0A9X1W6U9</accession>
<dbReference type="InterPro" id="IPR050129">
    <property type="entry name" value="Zn_alcohol_dh"/>
</dbReference>
<evidence type="ECO:0000256" key="1">
    <source>
        <dbReference type="ARBA" id="ARBA00022723"/>
    </source>
</evidence>
<protein>
    <submittedName>
        <fullName evidence="5">Zinc-binding dehydrogenase</fullName>
    </submittedName>
</protein>
<dbReference type="InterPro" id="IPR011032">
    <property type="entry name" value="GroES-like_sf"/>
</dbReference>
<evidence type="ECO:0000256" key="3">
    <source>
        <dbReference type="ARBA" id="ARBA00023002"/>
    </source>
</evidence>
<dbReference type="SMART" id="SM00829">
    <property type="entry name" value="PKS_ER"/>
    <property type="match status" value="1"/>
</dbReference>
<evidence type="ECO:0000256" key="2">
    <source>
        <dbReference type="ARBA" id="ARBA00022833"/>
    </source>
</evidence>
<sequence length="364" mass="40393">MKVNKVLEIKKGSARVLEMNVAAPVSGFVRVRQTIAPNCIEHRVYKTGFLEWHETSSSLGHEGVGVIEAVGPGETKYQVGDRVVIFQGWACGDCWVCENGLGATHCINLKGPQQVEEANHSESGGAGFCEYRLVPNNMLAKIPDNLPDKYATAANCLIGCTYTPVREHHVTQEHVCVVGGVGFIGLATIVNLKYRGAKVIAIGRDTKRMARAAELGADVIINSEDEDWLAQVKEHTIDGRGADFSFECSGYPYYQQRCLDSLRHYGTMVQLGYAADQGPDLKWELNTECGICWSKKTITASFDVDFRHRREILETLCDPWMQDKIDKLVTHTFPMSRAAEAFELLNDRNSVNEFVGKIHLIPGE</sequence>
<keyword evidence="6" id="KW-1185">Reference proteome</keyword>
<dbReference type="SUPFAM" id="SSF51735">
    <property type="entry name" value="NAD(P)-binding Rossmann-fold domains"/>
    <property type="match status" value="1"/>
</dbReference>
<keyword evidence="2" id="KW-0862">Zinc</keyword>
<keyword evidence="1" id="KW-0479">Metal-binding</keyword>
<proteinExistence type="predicted"/>
<dbReference type="EMBL" id="JAJNNZ010000001">
    <property type="protein sequence ID" value="MCJ2375587.1"/>
    <property type="molecule type" value="Genomic_DNA"/>
</dbReference>
<dbReference type="GO" id="GO:0046872">
    <property type="term" value="F:metal ion binding"/>
    <property type="evidence" value="ECO:0007669"/>
    <property type="project" value="UniProtKB-KW"/>
</dbReference>
<reference evidence="5" key="1">
    <citation type="submission" date="2021-11" db="EMBL/GenBank/DDBJ databases">
        <title>Vibrio ZSDE26 sp. nov. and Vibrio ZSDZ34 sp. nov., isolated from coastal seawater in Qingdao.</title>
        <authorList>
            <person name="Zhang P."/>
        </authorList>
    </citation>
    <scope>NUCLEOTIDE SEQUENCE</scope>
    <source>
        <strain evidence="5">ZSDZ34</strain>
    </source>
</reference>
<dbReference type="InterPro" id="IPR013149">
    <property type="entry name" value="ADH-like_C"/>
</dbReference>
<dbReference type="AlphaFoldDB" id="A0A9X1W6U9"/>
<dbReference type="Pfam" id="PF08240">
    <property type="entry name" value="ADH_N"/>
    <property type="match status" value="1"/>
</dbReference>
<dbReference type="RefSeq" id="WP_244354752.1">
    <property type="nucleotide sequence ID" value="NZ_JAJNNZ010000001.1"/>
</dbReference>
<dbReference type="SUPFAM" id="SSF50129">
    <property type="entry name" value="GroES-like"/>
    <property type="match status" value="1"/>
</dbReference>
<evidence type="ECO:0000313" key="6">
    <source>
        <dbReference type="Proteomes" id="UP001139488"/>
    </source>
</evidence>
<organism evidence="5 6">
    <name type="scientific">Vibrio gelatinilyticus</name>
    <dbReference type="NCBI Taxonomy" id="2893468"/>
    <lineage>
        <taxon>Bacteria</taxon>
        <taxon>Pseudomonadati</taxon>
        <taxon>Pseudomonadota</taxon>
        <taxon>Gammaproteobacteria</taxon>
        <taxon>Vibrionales</taxon>
        <taxon>Vibrionaceae</taxon>
        <taxon>Vibrio</taxon>
    </lineage>
</organism>
<evidence type="ECO:0000259" key="4">
    <source>
        <dbReference type="SMART" id="SM00829"/>
    </source>
</evidence>
<dbReference type="PANTHER" id="PTHR43401">
    <property type="entry name" value="L-THREONINE 3-DEHYDROGENASE"/>
    <property type="match status" value="1"/>
</dbReference>
<dbReference type="Proteomes" id="UP001139488">
    <property type="component" value="Unassembled WGS sequence"/>
</dbReference>
<gene>
    <name evidence="5" type="ORF">LNL84_01945</name>
</gene>
<dbReference type="CDD" id="cd05188">
    <property type="entry name" value="MDR"/>
    <property type="match status" value="1"/>
</dbReference>